<evidence type="ECO:0000313" key="4">
    <source>
        <dbReference type="EMBL" id="QEG08250.1"/>
    </source>
</evidence>
<evidence type="ECO:0000256" key="1">
    <source>
        <dbReference type="ARBA" id="ARBA00004328"/>
    </source>
</evidence>
<reference evidence="4" key="1">
    <citation type="submission" date="2019-03" db="EMBL/GenBank/DDBJ databases">
        <title>Endangered wild salmon infected by newly discovered viruses.</title>
        <authorList>
            <person name="Mordecai G.J."/>
            <person name="Miller K.M."/>
            <person name="DiCicco E."/>
            <person name="Schulze A.D."/>
            <person name="Kaukinen K.H."/>
            <person name="Ming T.J."/>
            <person name="Li S."/>
            <person name="Tabata A."/>
            <person name="Teffer A."/>
            <person name="Ferguson H.W."/>
            <person name="Suttle C.A."/>
        </authorList>
    </citation>
    <scope>NUCLEOTIDE SEQUENCE</scope>
    <source>
        <strain evidence="4">G674</strain>
    </source>
</reference>
<proteinExistence type="predicted"/>
<dbReference type="EMBL" id="MK611993">
    <property type="protein sequence ID" value="QEG08250.1"/>
    <property type="molecule type" value="Genomic_RNA"/>
</dbReference>
<dbReference type="InterPro" id="IPR004317">
    <property type="entry name" value="Sigma_1_2_reovir"/>
</dbReference>
<evidence type="ECO:0000256" key="3">
    <source>
        <dbReference type="ARBA" id="ARBA00022844"/>
    </source>
</evidence>
<protein>
    <submittedName>
        <fullName evidence="4">Core clamp protein</fullName>
    </submittedName>
</protein>
<keyword evidence="3" id="KW-0946">Virion</keyword>
<keyword evidence="2" id="KW-0167">Capsid protein</keyword>
<sequence length="417" mass="46058">MARNTYVFLSASWFGSLHPLLSGDDLGYVSSSGGTVWGHLADVIGVGSFSITTGQLQAPALVSRVLKLGQLLSVFLPTDCLAQRYIIHEYHGVTWRSPAYDSLIPINPVNAPIPAVPVERAVFDLRNLPRWRTAGAQMLPFLIDATFTTLDTLSPYSPIIYLGLEEDAANLRSILRTYVGRSFDSIGPMLYAQACNGSGVGDVLYARLARLLNTLYFGSFFGLLWPGYSYYGFYFSFPRETKAIDDAILMLQHGGIVAPLTGLQGAVESRLSIVLSSPIWMMSRDFYSAFLLSTVYAATMQPPLLDDAFLHLTRSWTIANGEEVFRVCGPVLRRARIVNRVAARVYSPQDAVDCNVALTNAINHRVRALNGLSAEQNAWNLAHPNEQHLHIKPFLNGDMVNVYESLRFIPAMQALFA</sequence>
<comment type="subcellular location">
    <subcellularLocation>
        <location evidence="1">Virion</location>
    </subcellularLocation>
</comment>
<dbReference type="GO" id="GO:0019028">
    <property type="term" value="C:viral capsid"/>
    <property type="evidence" value="ECO:0007669"/>
    <property type="project" value="UniProtKB-KW"/>
</dbReference>
<accession>A0A5B9N8E2</accession>
<dbReference type="Pfam" id="PF03084">
    <property type="entry name" value="Sigma_1_2"/>
    <property type="match status" value="1"/>
</dbReference>
<organism evidence="4">
    <name type="scientific">Chinook aquareovirus</name>
    <dbReference type="NCBI Taxonomy" id="2587490"/>
    <lineage>
        <taxon>Viruses</taxon>
        <taxon>Riboviria</taxon>
        <taxon>Orthornavirae</taxon>
        <taxon>Duplornaviricota</taxon>
        <taxon>Resentoviricetes</taxon>
        <taxon>Reovirales</taxon>
        <taxon>Spinareoviridae</taxon>
        <taxon>Aquareovirus</taxon>
    </lineage>
</organism>
<name>A0A5B9N8E2_9REOV</name>
<evidence type="ECO:0000256" key="2">
    <source>
        <dbReference type="ARBA" id="ARBA00022561"/>
    </source>
</evidence>